<dbReference type="InterPro" id="IPR001584">
    <property type="entry name" value="Integrase_cat-core"/>
</dbReference>
<protein>
    <recommendedName>
        <fullName evidence="6">Integrase catalytic domain-containing protein</fullName>
    </recommendedName>
</protein>
<reference evidence="4" key="3">
    <citation type="submission" date="2025-08" db="UniProtKB">
        <authorList>
            <consortium name="Ensembl"/>
        </authorList>
    </citation>
    <scope>IDENTIFICATION</scope>
    <source>
        <strain evidence="4">HNI</strain>
    </source>
</reference>
<dbReference type="SUPFAM" id="SSF54160">
    <property type="entry name" value="Chromo domain-like"/>
    <property type="match status" value="1"/>
</dbReference>
<dbReference type="InterPro" id="IPR016197">
    <property type="entry name" value="Chromo-like_dom_sf"/>
</dbReference>
<dbReference type="InterPro" id="IPR000953">
    <property type="entry name" value="Chromo/chromo_shadow_dom"/>
</dbReference>
<dbReference type="GO" id="GO:0015074">
    <property type="term" value="P:DNA integration"/>
    <property type="evidence" value="ECO:0007669"/>
    <property type="project" value="InterPro"/>
</dbReference>
<dbReference type="GO" id="GO:0005634">
    <property type="term" value="C:nucleus"/>
    <property type="evidence" value="ECO:0007669"/>
    <property type="project" value="UniProtKB-SubCell"/>
</dbReference>
<evidence type="ECO:0000259" key="3">
    <source>
        <dbReference type="PROSITE" id="PS50994"/>
    </source>
</evidence>
<dbReference type="AlphaFoldDB" id="A0A3P9LJV0"/>
<dbReference type="InterPro" id="IPR012337">
    <property type="entry name" value="RNaseH-like_sf"/>
</dbReference>
<dbReference type="InterPro" id="IPR050951">
    <property type="entry name" value="Retrovirus_Pol_polyprotein"/>
</dbReference>
<name>A0A3P9LJV0_ORYLA</name>
<dbReference type="PROSITE" id="PS50013">
    <property type="entry name" value="CHROMO_2"/>
    <property type="match status" value="1"/>
</dbReference>
<proteinExistence type="predicted"/>
<evidence type="ECO:0008006" key="6">
    <source>
        <dbReference type="Google" id="ProtNLM"/>
    </source>
</evidence>
<dbReference type="PANTHER" id="PTHR37984">
    <property type="entry name" value="PROTEIN CBG26694"/>
    <property type="match status" value="1"/>
</dbReference>
<dbReference type="FunFam" id="3.30.420.10:FF:000032">
    <property type="entry name" value="Retrovirus-related Pol polyprotein from transposon 297-like Protein"/>
    <property type="match status" value="1"/>
</dbReference>
<organism evidence="4 5">
    <name type="scientific">Oryzias latipes</name>
    <name type="common">Japanese rice fish</name>
    <name type="synonym">Japanese killifish</name>
    <dbReference type="NCBI Taxonomy" id="8090"/>
    <lineage>
        <taxon>Eukaryota</taxon>
        <taxon>Metazoa</taxon>
        <taxon>Chordata</taxon>
        <taxon>Craniata</taxon>
        <taxon>Vertebrata</taxon>
        <taxon>Euteleostomi</taxon>
        <taxon>Actinopterygii</taxon>
        <taxon>Neopterygii</taxon>
        <taxon>Teleostei</taxon>
        <taxon>Neoteleostei</taxon>
        <taxon>Acanthomorphata</taxon>
        <taxon>Ovalentaria</taxon>
        <taxon>Atherinomorphae</taxon>
        <taxon>Beloniformes</taxon>
        <taxon>Adrianichthyidae</taxon>
        <taxon>Oryziinae</taxon>
        <taxon>Oryzias</taxon>
    </lineage>
</organism>
<accession>A0A3P9LJV0</accession>
<reference evidence="4 5" key="2">
    <citation type="submission" date="2017-04" db="EMBL/GenBank/DDBJ databases">
        <title>CpG methylation of centromeres and impact of large insertions on vertebrate speciation.</title>
        <authorList>
            <person name="Ichikawa K."/>
            <person name="Yoshimura J."/>
            <person name="Morishita S."/>
        </authorList>
    </citation>
    <scope>NUCLEOTIDE SEQUENCE</scope>
    <source>
        <strain evidence="4 5">HNI</strain>
    </source>
</reference>
<dbReference type="InterPro" id="IPR036397">
    <property type="entry name" value="RNaseH_sf"/>
</dbReference>
<dbReference type="Gene3D" id="2.40.50.40">
    <property type="match status" value="1"/>
</dbReference>
<dbReference type="Pfam" id="PF24626">
    <property type="entry name" value="SH3_Tf2-1"/>
    <property type="match status" value="1"/>
</dbReference>
<dbReference type="Ensembl" id="ENSORLT00020035906.1">
    <property type="protein sequence ID" value="ENSORLP00020021005.1"/>
    <property type="gene ID" value="ENSORLG00020022063.1"/>
</dbReference>
<dbReference type="SUPFAM" id="SSF53098">
    <property type="entry name" value="Ribonuclease H-like"/>
    <property type="match status" value="1"/>
</dbReference>
<reference evidence="4" key="4">
    <citation type="submission" date="2025-09" db="UniProtKB">
        <authorList>
            <consortium name="Ensembl"/>
        </authorList>
    </citation>
    <scope>IDENTIFICATION</scope>
    <source>
        <strain evidence="4">HNI</strain>
    </source>
</reference>
<dbReference type="Pfam" id="PF00385">
    <property type="entry name" value="Chromo"/>
    <property type="match status" value="1"/>
</dbReference>
<comment type="subcellular location">
    <subcellularLocation>
        <location evidence="1">Nucleus</location>
    </subcellularLocation>
</comment>
<feature type="domain" description="Chromo" evidence="2">
    <location>
        <begin position="335"/>
        <end position="393"/>
    </location>
</feature>
<evidence type="ECO:0000259" key="2">
    <source>
        <dbReference type="PROSITE" id="PS50013"/>
    </source>
</evidence>
<evidence type="ECO:0000256" key="1">
    <source>
        <dbReference type="ARBA" id="ARBA00004123"/>
    </source>
</evidence>
<sequence>MERDVREYVAACTTCARSKSSNSPPSGLLHPLPTPHRPWSHIAVDFVTGLPPSLGNTVIFTIVDRFSKAVQFIPLPQLPTATETADLLVNSVFRHHGIPADIVSDRGPQFISQVWKAFCSALGATVSLTSGYHPQSNGQAERANQELEAALRCLAAQNPADWAKYLVWIEYAHNSHTSSATGISPFEASLGYSPPLFPSQELDLAVPSVQHHLQRCRRVWNETRAALLRTKESNCRAANRHRVVGPTYQVGQKVWLSSKNIPLQSTSRKLAPRFIGPYVIDRIVNPSCVCLRLPAALKVHPTFHVSHLKPVLDSPLCPPSVSPPPTRIIDGAPAFTVSRILDIRRRGRGHQYLVDWEGYGPDERSWVSRSLILNPFLITDFYRAHPDRHPGPPGGGR</sequence>
<feature type="domain" description="Integrase catalytic" evidence="3">
    <location>
        <begin position="34"/>
        <end position="193"/>
    </location>
</feature>
<dbReference type="InterPro" id="IPR023780">
    <property type="entry name" value="Chromo_domain"/>
</dbReference>
<dbReference type="PROSITE" id="PS50994">
    <property type="entry name" value="INTEGRASE"/>
    <property type="match status" value="1"/>
</dbReference>
<dbReference type="PANTHER" id="PTHR37984:SF15">
    <property type="entry name" value="INTEGRASE CATALYTIC DOMAIN-CONTAINING PROTEIN"/>
    <property type="match status" value="1"/>
</dbReference>
<dbReference type="GO" id="GO:0003676">
    <property type="term" value="F:nucleic acid binding"/>
    <property type="evidence" value="ECO:0007669"/>
    <property type="project" value="InterPro"/>
</dbReference>
<dbReference type="SMART" id="SM00298">
    <property type="entry name" value="CHROMO"/>
    <property type="match status" value="1"/>
</dbReference>
<evidence type="ECO:0000313" key="4">
    <source>
        <dbReference type="Ensembl" id="ENSORLP00020021005.1"/>
    </source>
</evidence>
<evidence type="ECO:0000313" key="5">
    <source>
        <dbReference type="Proteomes" id="UP000265180"/>
    </source>
</evidence>
<dbReference type="Proteomes" id="UP000265180">
    <property type="component" value="Chromosome 19"/>
</dbReference>
<dbReference type="Gene3D" id="3.30.420.10">
    <property type="entry name" value="Ribonuclease H-like superfamily/Ribonuclease H"/>
    <property type="match status" value="1"/>
</dbReference>
<dbReference type="InterPro" id="IPR056924">
    <property type="entry name" value="SH3_Tf2-1"/>
</dbReference>
<reference key="1">
    <citation type="journal article" date="2007" name="Nature">
        <title>The medaka draft genome and insights into vertebrate genome evolution.</title>
        <authorList>
            <person name="Kasahara M."/>
            <person name="Naruse K."/>
            <person name="Sasaki S."/>
            <person name="Nakatani Y."/>
            <person name="Qu W."/>
            <person name="Ahsan B."/>
            <person name="Yamada T."/>
            <person name="Nagayasu Y."/>
            <person name="Doi K."/>
            <person name="Kasai Y."/>
            <person name="Jindo T."/>
            <person name="Kobayashi D."/>
            <person name="Shimada A."/>
            <person name="Toyoda A."/>
            <person name="Kuroki Y."/>
            <person name="Fujiyama A."/>
            <person name="Sasaki T."/>
            <person name="Shimizu A."/>
            <person name="Asakawa S."/>
            <person name="Shimizu N."/>
            <person name="Hashimoto S."/>
            <person name="Yang J."/>
            <person name="Lee Y."/>
            <person name="Matsushima K."/>
            <person name="Sugano S."/>
            <person name="Sakaizumi M."/>
            <person name="Narita T."/>
            <person name="Ohishi K."/>
            <person name="Haga S."/>
            <person name="Ohta F."/>
            <person name="Nomoto H."/>
            <person name="Nogata K."/>
            <person name="Morishita T."/>
            <person name="Endo T."/>
            <person name="Shin-I T."/>
            <person name="Takeda H."/>
            <person name="Morishita S."/>
            <person name="Kohara Y."/>
        </authorList>
    </citation>
    <scope>NUCLEOTIDE SEQUENCE [LARGE SCALE GENOMIC DNA]</scope>
    <source>
        <strain>Hd-rR</strain>
    </source>
</reference>
<dbReference type="Pfam" id="PF00665">
    <property type="entry name" value="rve"/>
    <property type="match status" value="1"/>
</dbReference>